<dbReference type="Pfam" id="PF09601">
    <property type="entry name" value="DUF2459"/>
    <property type="match status" value="1"/>
</dbReference>
<dbReference type="Proteomes" id="UP000318453">
    <property type="component" value="Chromosome"/>
</dbReference>
<evidence type="ECO:0000313" key="2">
    <source>
        <dbReference type="Proteomes" id="UP000318453"/>
    </source>
</evidence>
<dbReference type="EMBL" id="CP042326">
    <property type="protein sequence ID" value="QDZ40482.1"/>
    <property type="molecule type" value="Genomic_DNA"/>
</dbReference>
<keyword evidence="2" id="KW-1185">Reference proteome</keyword>
<evidence type="ECO:0000313" key="1">
    <source>
        <dbReference type="EMBL" id="QDZ40482.1"/>
    </source>
</evidence>
<dbReference type="InterPro" id="IPR011727">
    <property type="entry name" value="CHP02117"/>
</dbReference>
<protein>
    <submittedName>
        <fullName evidence="1">DUF2459 domain-containing protein</fullName>
    </submittedName>
</protein>
<dbReference type="OrthoDB" id="465835at2"/>
<reference evidence="1" key="1">
    <citation type="submission" date="2019-08" db="EMBL/GenBank/DDBJ databases">
        <title>Carotenoids and Carotenoid Binding Proteins in the Halophilic Cyanobacterium Euhalothece sp. ZM00.</title>
        <authorList>
            <person name="Cho S.M."/>
            <person name="Song J.Y."/>
            <person name="Park Y.-I."/>
        </authorList>
    </citation>
    <scope>NUCLEOTIDE SEQUENCE [LARGE SCALE GENOMIC DNA]</scope>
    <source>
        <strain evidence="1">Z-M001</strain>
    </source>
</reference>
<gene>
    <name evidence="1" type="ORF">FRE64_11260</name>
</gene>
<organism evidence="1 2">
    <name type="scientific">Euhalothece natronophila Z-M001</name>
    <dbReference type="NCBI Taxonomy" id="522448"/>
    <lineage>
        <taxon>Bacteria</taxon>
        <taxon>Bacillati</taxon>
        <taxon>Cyanobacteriota</taxon>
        <taxon>Cyanophyceae</taxon>
        <taxon>Oscillatoriophycideae</taxon>
        <taxon>Chroococcales</taxon>
        <taxon>Halothecacae</taxon>
        <taxon>Halothece cluster</taxon>
        <taxon>Euhalothece</taxon>
    </lineage>
</organism>
<sequence>MIATVILVAKLIILIYAPNFIIPPRDPVAPTTVYVLDYGFHSRLVLPDRGARLIQYGYGDWQHFALQERNLITTLKALFIPTQGTLAREELINSSTIQEIAEAQARITSLTIEVANEKVVKLRNKLQDRFDRNIETKVEGNRTNVQFVKDDQDYTIFYNSNHQVADWLEELGCEVEGVLILPNFQLQENH</sequence>
<dbReference type="AlphaFoldDB" id="A0A5B8NMG7"/>
<accession>A0A5B8NMG7</accession>
<dbReference type="KEGG" id="enn:FRE64_11260"/>
<proteinExistence type="predicted"/>
<name>A0A5B8NMG7_9CHRO</name>